<feature type="transmembrane region" description="Helical" evidence="1">
    <location>
        <begin position="91"/>
        <end position="108"/>
    </location>
</feature>
<feature type="transmembrane region" description="Helical" evidence="1">
    <location>
        <begin position="328"/>
        <end position="346"/>
    </location>
</feature>
<organism evidence="2 3">
    <name type="scientific">Paenibacillus phytohabitans</name>
    <dbReference type="NCBI Taxonomy" id="2654978"/>
    <lineage>
        <taxon>Bacteria</taxon>
        <taxon>Bacillati</taxon>
        <taxon>Bacillota</taxon>
        <taxon>Bacilli</taxon>
        <taxon>Bacillales</taxon>
        <taxon>Paenibacillaceae</taxon>
        <taxon>Paenibacillus</taxon>
    </lineage>
</organism>
<evidence type="ECO:0008006" key="4">
    <source>
        <dbReference type="Google" id="ProtNLM"/>
    </source>
</evidence>
<evidence type="ECO:0000313" key="3">
    <source>
        <dbReference type="Proteomes" id="UP000596857"/>
    </source>
</evidence>
<evidence type="ECO:0000256" key="1">
    <source>
        <dbReference type="SAM" id="Phobius"/>
    </source>
</evidence>
<sequence>MDKKTNYVLWVMLSVSWVVFEAIVLTVLEKWIDLTTGSVGAIATVFLVQNLFTVALLFSGRLAYMMSLRLSFALIGLFLGGFTFLYQHYWVGVYALIVFTTWTSYLLIPRMSNVLEMISSVNSRGQLISLVACLRMFLQLIFLLISTKYLHSFTSLLLVVRCTLYILALAIMGYYFLRKYFEEALKHAAYSVTSVSKQFKHIPYFLLMYFLSYFLLRALKPLNQEYVKSSLDSGFEASLAFNASYLLGGFIISFWAVKIFRCLHLKHFLFACVGVIFLYSFSLYFVYPSFWLYGLMLILGVVNYGITNHISIHIHLNYSGSQLATYSRMFYIIPYISASLSLFVFGGLSMGGLSYMLVALLASSVGLLFMVQRSSVQKNLLTQEALHEYL</sequence>
<feature type="transmembrane region" description="Helical" evidence="1">
    <location>
        <begin position="293"/>
        <end position="316"/>
    </location>
</feature>
<feature type="transmembrane region" description="Helical" evidence="1">
    <location>
        <begin position="66"/>
        <end position="85"/>
    </location>
</feature>
<feature type="transmembrane region" description="Helical" evidence="1">
    <location>
        <begin position="7"/>
        <end position="28"/>
    </location>
</feature>
<dbReference type="InterPro" id="IPR036259">
    <property type="entry name" value="MFS_trans_sf"/>
</dbReference>
<proteinExistence type="predicted"/>
<keyword evidence="1" id="KW-0812">Transmembrane</keyword>
<feature type="transmembrane region" description="Helical" evidence="1">
    <location>
        <begin position="239"/>
        <end position="256"/>
    </location>
</feature>
<feature type="transmembrane region" description="Helical" evidence="1">
    <location>
        <begin position="156"/>
        <end position="177"/>
    </location>
</feature>
<feature type="transmembrane region" description="Helical" evidence="1">
    <location>
        <begin position="40"/>
        <end position="59"/>
    </location>
</feature>
<keyword evidence="3" id="KW-1185">Reference proteome</keyword>
<reference evidence="2 3" key="1">
    <citation type="submission" date="2019-10" db="EMBL/GenBank/DDBJ databases">
        <title>Description of Paenibacillus terricola sp. nov.</title>
        <authorList>
            <person name="Carlier A."/>
            <person name="Qi S."/>
        </authorList>
    </citation>
    <scope>NUCLEOTIDE SEQUENCE [LARGE SCALE GENOMIC DNA]</scope>
    <source>
        <strain evidence="2 3">LMG 31459</strain>
    </source>
</reference>
<feature type="transmembrane region" description="Helical" evidence="1">
    <location>
        <begin position="268"/>
        <end position="287"/>
    </location>
</feature>
<feature type="transmembrane region" description="Helical" evidence="1">
    <location>
        <begin position="352"/>
        <end position="371"/>
    </location>
</feature>
<accession>A0ABX1YJS5</accession>
<feature type="transmembrane region" description="Helical" evidence="1">
    <location>
        <begin position="202"/>
        <end position="219"/>
    </location>
</feature>
<feature type="transmembrane region" description="Helical" evidence="1">
    <location>
        <begin position="128"/>
        <end position="150"/>
    </location>
</feature>
<dbReference type="RefSeq" id="WP_171718252.1">
    <property type="nucleotide sequence ID" value="NZ_WHOB01000051.1"/>
</dbReference>
<evidence type="ECO:0000313" key="2">
    <source>
        <dbReference type="EMBL" id="NOU80619.1"/>
    </source>
</evidence>
<dbReference type="SUPFAM" id="SSF103473">
    <property type="entry name" value="MFS general substrate transporter"/>
    <property type="match status" value="1"/>
</dbReference>
<dbReference type="EMBL" id="WHOB01000051">
    <property type="protein sequence ID" value="NOU80619.1"/>
    <property type="molecule type" value="Genomic_DNA"/>
</dbReference>
<comment type="caution">
    <text evidence="2">The sequence shown here is derived from an EMBL/GenBank/DDBJ whole genome shotgun (WGS) entry which is preliminary data.</text>
</comment>
<keyword evidence="1" id="KW-0472">Membrane</keyword>
<keyword evidence="1" id="KW-1133">Transmembrane helix</keyword>
<dbReference type="Proteomes" id="UP000596857">
    <property type="component" value="Unassembled WGS sequence"/>
</dbReference>
<protein>
    <recommendedName>
        <fullName evidence="4">MFS transporter</fullName>
    </recommendedName>
</protein>
<gene>
    <name evidence="2" type="ORF">GC101_17280</name>
</gene>
<name>A0ABX1YJS5_9BACL</name>